<dbReference type="InterPro" id="IPR053781">
    <property type="entry name" value="F-box_AtFBL13-like"/>
</dbReference>
<dbReference type="Pfam" id="PF00646">
    <property type="entry name" value="F-box"/>
    <property type="match status" value="1"/>
</dbReference>
<dbReference type="InterPro" id="IPR001810">
    <property type="entry name" value="F-box_dom"/>
</dbReference>
<organism evidence="2 3">
    <name type="scientific">Helianthus annuus</name>
    <name type="common">Common sunflower</name>
    <dbReference type="NCBI Taxonomy" id="4232"/>
    <lineage>
        <taxon>Eukaryota</taxon>
        <taxon>Viridiplantae</taxon>
        <taxon>Streptophyta</taxon>
        <taxon>Embryophyta</taxon>
        <taxon>Tracheophyta</taxon>
        <taxon>Spermatophyta</taxon>
        <taxon>Magnoliopsida</taxon>
        <taxon>eudicotyledons</taxon>
        <taxon>Gunneridae</taxon>
        <taxon>Pentapetalae</taxon>
        <taxon>asterids</taxon>
        <taxon>campanulids</taxon>
        <taxon>Asterales</taxon>
        <taxon>Asteraceae</taxon>
        <taxon>Asteroideae</taxon>
        <taxon>Heliantheae alliance</taxon>
        <taxon>Heliantheae</taxon>
        <taxon>Helianthus</taxon>
    </lineage>
</organism>
<dbReference type="Gramene" id="mRNA:HanXRQr2_Chr17g0782891">
    <property type="protein sequence ID" value="mRNA:HanXRQr2_Chr17g0782891"/>
    <property type="gene ID" value="HanXRQr2_Chr17g0782891"/>
</dbReference>
<dbReference type="EMBL" id="MNCJ02000332">
    <property type="protein sequence ID" value="KAF5753686.1"/>
    <property type="molecule type" value="Genomic_DNA"/>
</dbReference>
<dbReference type="PANTHER" id="PTHR34223:SF101">
    <property type="entry name" value="F-BOX DOMAIN-CONTAINING PROTEIN"/>
    <property type="match status" value="1"/>
</dbReference>
<dbReference type="InterPro" id="IPR036047">
    <property type="entry name" value="F-box-like_dom_sf"/>
</dbReference>
<comment type="caution">
    <text evidence="2">The sequence shown here is derived from an EMBL/GenBank/DDBJ whole genome shotgun (WGS) entry which is preliminary data.</text>
</comment>
<gene>
    <name evidence="2" type="ORF">HanXRQr2_Chr17g0782891</name>
</gene>
<evidence type="ECO:0000313" key="2">
    <source>
        <dbReference type="EMBL" id="KAF5753686.1"/>
    </source>
</evidence>
<reference evidence="2" key="2">
    <citation type="submission" date="2020-06" db="EMBL/GenBank/DDBJ databases">
        <title>Helianthus annuus Genome sequencing and assembly Release 2.</title>
        <authorList>
            <person name="Gouzy J."/>
            <person name="Langlade N."/>
            <person name="Munos S."/>
        </authorList>
    </citation>
    <scope>NUCLEOTIDE SEQUENCE</scope>
    <source>
        <tissue evidence="2">Leaves</tissue>
    </source>
</reference>
<proteinExistence type="predicted"/>
<dbReference type="CDD" id="cd22160">
    <property type="entry name" value="F-box_AtFBL13-like"/>
    <property type="match status" value="1"/>
</dbReference>
<dbReference type="AlphaFoldDB" id="A0A9K3GSI7"/>
<dbReference type="Gene3D" id="1.20.1280.50">
    <property type="match status" value="1"/>
</dbReference>
<dbReference type="SUPFAM" id="SSF52058">
    <property type="entry name" value="L domain-like"/>
    <property type="match status" value="1"/>
</dbReference>
<dbReference type="SMART" id="SM00256">
    <property type="entry name" value="FBOX"/>
    <property type="match status" value="1"/>
</dbReference>
<evidence type="ECO:0000259" key="1">
    <source>
        <dbReference type="PROSITE" id="PS50181"/>
    </source>
</evidence>
<protein>
    <submittedName>
        <fullName evidence="2">F-box domain, leucine-rich repeat domain superfamily, F-box-like domain superfamily</fullName>
    </submittedName>
</protein>
<dbReference type="PROSITE" id="PS50181">
    <property type="entry name" value="FBOX"/>
    <property type="match status" value="1"/>
</dbReference>
<accession>A0A9K3GSI7</accession>
<name>A0A9K3GSI7_HELAN</name>
<dbReference type="Proteomes" id="UP000215914">
    <property type="component" value="Unassembled WGS sequence"/>
</dbReference>
<dbReference type="InterPro" id="IPR032675">
    <property type="entry name" value="LRR_dom_sf"/>
</dbReference>
<reference evidence="2" key="1">
    <citation type="journal article" date="2017" name="Nature">
        <title>The sunflower genome provides insights into oil metabolism, flowering and Asterid evolution.</title>
        <authorList>
            <person name="Badouin H."/>
            <person name="Gouzy J."/>
            <person name="Grassa C.J."/>
            <person name="Murat F."/>
            <person name="Staton S.E."/>
            <person name="Cottret L."/>
            <person name="Lelandais-Briere C."/>
            <person name="Owens G.L."/>
            <person name="Carrere S."/>
            <person name="Mayjonade B."/>
            <person name="Legrand L."/>
            <person name="Gill N."/>
            <person name="Kane N.C."/>
            <person name="Bowers J.E."/>
            <person name="Hubner S."/>
            <person name="Bellec A."/>
            <person name="Berard A."/>
            <person name="Berges H."/>
            <person name="Blanchet N."/>
            <person name="Boniface M.C."/>
            <person name="Brunel D."/>
            <person name="Catrice O."/>
            <person name="Chaidir N."/>
            <person name="Claudel C."/>
            <person name="Donnadieu C."/>
            <person name="Faraut T."/>
            <person name="Fievet G."/>
            <person name="Helmstetter N."/>
            <person name="King M."/>
            <person name="Knapp S.J."/>
            <person name="Lai Z."/>
            <person name="Le Paslier M.C."/>
            <person name="Lippi Y."/>
            <person name="Lorenzon L."/>
            <person name="Mandel J.R."/>
            <person name="Marage G."/>
            <person name="Marchand G."/>
            <person name="Marquand E."/>
            <person name="Bret-Mestries E."/>
            <person name="Morien E."/>
            <person name="Nambeesan S."/>
            <person name="Nguyen T."/>
            <person name="Pegot-Espagnet P."/>
            <person name="Pouilly N."/>
            <person name="Raftis F."/>
            <person name="Sallet E."/>
            <person name="Schiex T."/>
            <person name="Thomas J."/>
            <person name="Vandecasteele C."/>
            <person name="Vares D."/>
            <person name="Vear F."/>
            <person name="Vautrin S."/>
            <person name="Crespi M."/>
            <person name="Mangin B."/>
            <person name="Burke J.M."/>
            <person name="Salse J."/>
            <person name="Munos S."/>
            <person name="Vincourt P."/>
            <person name="Rieseberg L.H."/>
            <person name="Langlade N.B."/>
        </authorList>
    </citation>
    <scope>NUCLEOTIDE SEQUENCE</scope>
    <source>
        <tissue evidence="2">Leaves</tissue>
    </source>
</reference>
<feature type="domain" description="F-box" evidence="1">
    <location>
        <begin position="14"/>
        <end position="67"/>
    </location>
</feature>
<sequence length="554" mass="63210">MDSGYGKTRVKVEGDRLSNLPDDVIHKILSFIGIKQAIETSALSSRWRYVWTSMPYLNFSTKDFRTLRKFSTFVEHVLSARNNQTEVHSVNLTFRGKITHVFVKRILDYAFSHNVQQLNITCLSGKKMEFPLSLFNSLSLKHLTLTGNNYRDAILIPSTWELPNLVTLKICAFTLNADDTGKCLDLFSNCANLKSLTLRHCRLRGLNGFNICHPGLSSLTLNLIGHDGCLRVNVVTPQLKYLTIILWQGVLSISAPNLSFLHYKDNSYRLEFSADFLCLKKVDICVPYIYKDKEHAHNIVRLLQQIHSVEFLTLSLEAIELLSSFVELISHQPSPFANLKRLKIYPNCVSRLAEDQTKPEVTMSTEVKKYLLDSAPGATLTMVSHDETRAVMNVQSARSLMRELQELLDEWKENSETNTAHMKQDKAPIESRMSTVHEQGEVEYHKAQPDTKMEGRSGGRMTHITCYWENLNKQFKKGNKKTDHILSMLQKIKGVLTKLPTSHRAKLQERFFGLSAEAEAIMDDVMDCMKIQYDKKPSRSSVYFHELAASEPLS</sequence>
<evidence type="ECO:0000313" key="3">
    <source>
        <dbReference type="Proteomes" id="UP000215914"/>
    </source>
</evidence>
<dbReference type="PANTHER" id="PTHR34223">
    <property type="entry name" value="OS11G0201299 PROTEIN"/>
    <property type="match status" value="1"/>
</dbReference>
<dbReference type="Gene3D" id="3.80.10.10">
    <property type="entry name" value="Ribonuclease Inhibitor"/>
    <property type="match status" value="1"/>
</dbReference>
<keyword evidence="3" id="KW-1185">Reference proteome</keyword>
<dbReference type="OrthoDB" id="1848700at2759"/>
<dbReference type="SUPFAM" id="SSF81383">
    <property type="entry name" value="F-box domain"/>
    <property type="match status" value="1"/>
</dbReference>
<dbReference type="InterPro" id="IPR053197">
    <property type="entry name" value="F-box_SCFL_complex_component"/>
</dbReference>